<gene>
    <name evidence="3" type="ORF">RDB_LOCUS118620</name>
</gene>
<organism evidence="3 4">
    <name type="scientific">Rhizoctonia solani</name>
    <dbReference type="NCBI Taxonomy" id="456999"/>
    <lineage>
        <taxon>Eukaryota</taxon>
        <taxon>Fungi</taxon>
        <taxon>Dikarya</taxon>
        <taxon>Basidiomycota</taxon>
        <taxon>Agaricomycotina</taxon>
        <taxon>Agaricomycetes</taxon>
        <taxon>Cantharellales</taxon>
        <taxon>Ceratobasidiaceae</taxon>
        <taxon>Rhizoctonia</taxon>
    </lineage>
</organism>
<feature type="compositionally biased region" description="Polar residues" evidence="1">
    <location>
        <begin position="28"/>
        <end position="43"/>
    </location>
</feature>
<feature type="compositionally biased region" description="Basic and acidic residues" evidence="1">
    <location>
        <begin position="162"/>
        <end position="181"/>
    </location>
</feature>
<proteinExistence type="predicted"/>
<sequence length="274" mass="29782">MLCTTASRLVKNEPRKDRQEEEIKHSDGQLTPSHVLNATPTSVPISTPISAVAPFAAAEPEPEPELEEPQVDAAPSYAAIQSIISSLANLQSEFTFPTHLDFLPGPLLKLAYTPNNAPLHGHEHALTGLLTQLDAVESYGDDVVRKARKARKKAVGPIEKELERLDGMKSEAWKQSTKLEPEDSGEEDEEMEDASDKLPTIDQPSQEPVAPVDSTATDQTEHTALSDVRRAASVEQAIGTDPAPIPILEAESTELEEVKKGGDLEIMGDWDQDL</sequence>
<evidence type="ECO:0000256" key="1">
    <source>
        <dbReference type="SAM" id="MobiDB-lite"/>
    </source>
</evidence>
<dbReference type="Pfam" id="PF02179">
    <property type="entry name" value="BAG"/>
    <property type="match status" value="1"/>
</dbReference>
<comment type="caution">
    <text evidence="3">The sequence shown here is derived from an EMBL/GenBank/DDBJ whole genome shotgun (WGS) entry which is preliminary data.</text>
</comment>
<feature type="domain" description="BAG" evidence="2">
    <location>
        <begin position="124"/>
        <end position="167"/>
    </location>
</feature>
<dbReference type="InterPro" id="IPR036533">
    <property type="entry name" value="BAG_dom_sf"/>
</dbReference>
<evidence type="ECO:0000313" key="4">
    <source>
        <dbReference type="Proteomes" id="UP000663853"/>
    </source>
</evidence>
<dbReference type="SUPFAM" id="SSF63491">
    <property type="entry name" value="BAG domain"/>
    <property type="match status" value="1"/>
</dbReference>
<evidence type="ECO:0000313" key="3">
    <source>
        <dbReference type="EMBL" id="CAE6505433.1"/>
    </source>
</evidence>
<accession>A0A8H3D0Q8</accession>
<feature type="region of interest" description="Disordered" evidence="1">
    <location>
        <begin position="1"/>
        <end position="43"/>
    </location>
</feature>
<feature type="compositionally biased region" description="Basic and acidic residues" evidence="1">
    <location>
        <begin position="10"/>
        <end position="27"/>
    </location>
</feature>
<dbReference type="InterPro" id="IPR003103">
    <property type="entry name" value="BAG_domain"/>
</dbReference>
<evidence type="ECO:0000259" key="2">
    <source>
        <dbReference type="Pfam" id="PF02179"/>
    </source>
</evidence>
<name>A0A8H3D0Q8_9AGAM</name>
<feature type="compositionally biased region" description="Acidic residues" evidence="1">
    <location>
        <begin position="182"/>
        <end position="193"/>
    </location>
</feature>
<dbReference type="AlphaFoldDB" id="A0A8H3D0Q8"/>
<dbReference type="Gene3D" id="1.20.58.120">
    <property type="entry name" value="BAG domain"/>
    <property type="match status" value="1"/>
</dbReference>
<dbReference type="EMBL" id="CAJMXA010003591">
    <property type="protein sequence ID" value="CAE6505433.1"/>
    <property type="molecule type" value="Genomic_DNA"/>
</dbReference>
<reference evidence="3" key="1">
    <citation type="submission" date="2021-01" db="EMBL/GenBank/DDBJ databases">
        <authorList>
            <person name="Kaushik A."/>
        </authorList>
    </citation>
    <scope>NUCLEOTIDE SEQUENCE</scope>
    <source>
        <strain evidence="3">AG6-10EEA</strain>
    </source>
</reference>
<feature type="region of interest" description="Disordered" evidence="1">
    <location>
        <begin position="162"/>
        <end position="247"/>
    </location>
</feature>
<dbReference type="GO" id="GO:0051087">
    <property type="term" value="F:protein-folding chaperone binding"/>
    <property type="evidence" value="ECO:0007669"/>
    <property type="project" value="InterPro"/>
</dbReference>
<protein>
    <recommendedName>
        <fullName evidence="2">BAG domain-containing protein</fullName>
    </recommendedName>
</protein>
<dbReference type="Proteomes" id="UP000663853">
    <property type="component" value="Unassembled WGS sequence"/>
</dbReference>